<dbReference type="SUPFAM" id="SSF52540">
    <property type="entry name" value="P-loop containing nucleoside triphosphate hydrolases"/>
    <property type="match status" value="1"/>
</dbReference>
<dbReference type="EMBL" id="JAUJYN010000004">
    <property type="protein sequence ID" value="KAK1273536.1"/>
    <property type="molecule type" value="Genomic_DNA"/>
</dbReference>
<proteinExistence type="inferred from homology"/>
<dbReference type="Proteomes" id="UP001179952">
    <property type="component" value="Unassembled WGS sequence"/>
</dbReference>
<keyword evidence="7" id="KW-1185">Reference proteome</keyword>
<evidence type="ECO:0000259" key="5">
    <source>
        <dbReference type="Pfam" id="PF00685"/>
    </source>
</evidence>
<feature type="domain" description="Sulfotransferase" evidence="5">
    <location>
        <begin position="70"/>
        <end position="336"/>
    </location>
</feature>
<gene>
    <name evidence="6" type="ORF">QJS04_geneDACA018299</name>
</gene>
<keyword evidence="2 3" id="KW-0808">Transferase</keyword>
<evidence type="ECO:0000256" key="3">
    <source>
        <dbReference type="RuleBase" id="RU361155"/>
    </source>
</evidence>
<dbReference type="InterPro" id="IPR000863">
    <property type="entry name" value="Sulfotransferase_dom"/>
</dbReference>
<evidence type="ECO:0000256" key="4">
    <source>
        <dbReference type="SAM" id="MobiDB-lite"/>
    </source>
</evidence>
<dbReference type="Gene3D" id="3.40.50.300">
    <property type="entry name" value="P-loop containing nucleotide triphosphate hydrolases"/>
    <property type="match status" value="1"/>
</dbReference>
<comment type="similarity">
    <text evidence="1 3">Belongs to the sulfotransferase 1 family.</text>
</comment>
<comment type="caution">
    <text evidence="6">The sequence shown here is derived from an EMBL/GenBank/DDBJ whole genome shotgun (WGS) entry which is preliminary data.</text>
</comment>
<dbReference type="GO" id="GO:0008146">
    <property type="term" value="F:sulfotransferase activity"/>
    <property type="evidence" value="ECO:0007669"/>
    <property type="project" value="InterPro"/>
</dbReference>
<evidence type="ECO:0000313" key="7">
    <source>
        <dbReference type="Proteomes" id="UP001179952"/>
    </source>
</evidence>
<dbReference type="Pfam" id="PF00685">
    <property type="entry name" value="Sulfotransfer_1"/>
    <property type="match status" value="1"/>
</dbReference>
<protein>
    <recommendedName>
        <fullName evidence="3">Sulfotransferase</fullName>
        <ecNumber evidence="3">2.8.2.-</ecNumber>
    </recommendedName>
</protein>
<reference evidence="6" key="2">
    <citation type="submission" date="2023-06" db="EMBL/GenBank/DDBJ databases">
        <authorList>
            <person name="Ma L."/>
            <person name="Liu K.-W."/>
            <person name="Li Z."/>
            <person name="Hsiao Y.-Y."/>
            <person name="Qi Y."/>
            <person name="Fu T."/>
            <person name="Tang G."/>
            <person name="Zhang D."/>
            <person name="Sun W.-H."/>
            <person name="Liu D.-K."/>
            <person name="Li Y."/>
            <person name="Chen G.-Z."/>
            <person name="Liu X.-D."/>
            <person name="Liao X.-Y."/>
            <person name="Jiang Y.-T."/>
            <person name="Yu X."/>
            <person name="Hao Y."/>
            <person name="Huang J."/>
            <person name="Zhao X.-W."/>
            <person name="Ke S."/>
            <person name="Chen Y.-Y."/>
            <person name="Wu W.-L."/>
            <person name="Hsu J.-L."/>
            <person name="Lin Y.-F."/>
            <person name="Huang M.-D."/>
            <person name="Li C.-Y."/>
            <person name="Huang L."/>
            <person name="Wang Z.-W."/>
            <person name="Zhao X."/>
            <person name="Zhong W.-Y."/>
            <person name="Peng D.-H."/>
            <person name="Ahmad S."/>
            <person name="Lan S."/>
            <person name="Zhang J.-S."/>
            <person name="Tsai W.-C."/>
            <person name="Van De Peer Y."/>
            <person name="Liu Z.-J."/>
        </authorList>
    </citation>
    <scope>NUCLEOTIDE SEQUENCE</scope>
    <source>
        <strain evidence="6">SCP</strain>
        <tissue evidence="6">Leaves</tissue>
    </source>
</reference>
<feature type="compositionally biased region" description="Polar residues" evidence="4">
    <location>
        <begin position="1"/>
        <end position="12"/>
    </location>
</feature>
<dbReference type="EC" id="2.8.2.-" evidence="3"/>
<sequence>MASPQRPSVSSKEPTDDQESYNRYKDLISTLPTQRWGPCGDDLHQHHGFWFPPFPLEGLMAAQDHFVARPTDVILVTFPKSGTTWLKALTFATINRNRADVAEPNHPLSMLKLNPHECVPLISFLYNDGRLPDLDSLHGPRLFAEHAPFSLLPESVLGSGCRIVYLCRDPKDNLVSLWHYMLAQARARGLAQYHSFDEVFELFCSGISMGGPMWDHVLDYWRESLRRPERVMFMKYEQLKGDTGGCLKRLAEFIGCPFSEEEEREGKVEEIVEMCSFERLSELEVNKNGRIGIGSTEIENKDFFRKGVVGDWNRHLTAEMAERLDRITEEKFRGSGLKFEKAPLENWYGH</sequence>
<reference evidence="6" key="1">
    <citation type="journal article" date="2023" name="Nat. Commun.">
        <title>Diploid and tetraploid genomes of Acorus and the evolution of monocots.</title>
        <authorList>
            <person name="Ma L."/>
            <person name="Liu K.W."/>
            <person name="Li Z."/>
            <person name="Hsiao Y.Y."/>
            <person name="Qi Y."/>
            <person name="Fu T."/>
            <person name="Tang G.D."/>
            <person name="Zhang D."/>
            <person name="Sun W.H."/>
            <person name="Liu D.K."/>
            <person name="Li Y."/>
            <person name="Chen G.Z."/>
            <person name="Liu X.D."/>
            <person name="Liao X.Y."/>
            <person name="Jiang Y.T."/>
            <person name="Yu X."/>
            <person name="Hao Y."/>
            <person name="Huang J."/>
            <person name="Zhao X.W."/>
            <person name="Ke S."/>
            <person name="Chen Y.Y."/>
            <person name="Wu W.L."/>
            <person name="Hsu J.L."/>
            <person name="Lin Y.F."/>
            <person name="Huang M.D."/>
            <person name="Li C.Y."/>
            <person name="Huang L."/>
            <person name="Wang Z.W."/>
            <person name="Zhao X."/>
            <person name="Zhong W.Y."/>
            <person name="Peng D.H."/>
            <person name="Ahmad S."/>
            <person name="Lan S."/>
            <person name="Zhang J.S."/>
            <person name="Tsai W.C."/>
            <person name="Van de Peer Y."/>
            <person name="Liu Z.J."/>
        </authorList>
    </citation>
    <scope>NUCLEOTIDE SEQUENCE</scope>
    <source>
        <strain evidence="6">SCP</strain>
    </source>
</reference>
<feature type="region of interest" description="Disordered" evidence="4">
    <location>
        <begin position="1"/>
        <end position="22"/>
    </location>
</feature>
<evidence type="ECO:0000256" key="2">
    <source>
        <dbReference type="ARBA" id="ARBA00022679"/>
    </source>
</evidence>
<organism evidence="6 7">
    <name type="scientific">Acorus gramineus</name>
    <name type="common">Dwarf sweet flag</name>
    <dbReference type="NCBI Taxonomy" id="55184"/>
    <lineage>
        <taxon>Eukaryota</taxon>
        <taxon>Viridiplantae</taxon>
        <taxon>Streptophyta</taxon>
        <taxon>Embryophyta</taxon>
        <taxon>Tracheophyta</taxon>
        <taxon>Spermatophyta</taxon>
        <taxon>Magnoliopsida</taxon>
        <taxon>Liliopsida</taxon>
        <taxon>Acoraceae</taxon>
        <taxon>Acorus</taxon>
    </lineage>
</organism>
<dbReference type="AlphaFoldDB" id="A0AAV9BAH2"/>
<dbReference type="InterPro" id="IPR027417">
    <property type="entry name" value="P-loop_NTPase"/>
</dbReference>
<evidence type="ECO:0000313" key="6">
    <source>
        <dbReference type="EMBL" id="KAK1273536.1"/>
    </source>
</evidence>
<accession>A0AAV9BAH2</accession>
<dbReference type="PANTHER" id="PTHR11783">
    <property type="entry name" value="SULFOTRANSFERASE SULT"/>
    <property type="match status" value="1"/>
</dbReference>
<name>A0AAV9BAH2_ACOGR</name>
<evidence type="ECO:0000256" key="1">
    <source>
        <dbReference type="ARBA" id="ARBA00005771"/>
    </source>
</evidence>